<dbReference type="InterPro" id="IPR034660">
    <property type="entry name" value="DinB/YfiT-like"/>
</dbReference>
<keyword evidence="4" id="KW-1185">Reference proteome</keyword>
<dbReference type="SUPFAM" id="SSF109854">
    <property type="entry name" value="DinB/YfiT-like putative metalloenzymes"/>
    <property type="match status" value="1"/>
</dbReference>
<name>A0A918GRA6_9PSEU</name>
<accession>A0A918GRA6</accession>
<dbReference type="InterPro" id="IPR024344">
    <property type="entry name" value="MDMPI_metal-binding"/>
</dbReference>
<dbReference type="GO" id="GO:0046872">
    <property type="term" value="F:metal ion binding"/>
    <property type="evidence" value="ECO:0007669"/>
    <property type="project" value="InterPro"/>
</dbReference>
<organism evidence="3 4">
    <name type="scientific">Actinokineospora fastidiosa</name>
    <dbReference type="NCBI Taxonomy" id="1816"/>
    <lineage>
        <taxon>Bacteria</taxon>
        <taxon>Bacillati</taxon>
        <taxon>Actinomycetota</taxon>
        <taxon>Actinomycetes</taxon>
        <taxon>Pseudonocardiales</taxon>
        <taxon>Pseudonocardiaceae</taxon>
        <taxon>Actinokineospora</taxon>
    </lineage>
</organism>
<evidence type="ECO:0000256" key="1">
    <source>
        <dbReference type="SAM" id="MobiDB-lite"/>
    </source>
</evidence>
<dbReference type="AlphaFoldDB" id="A0A918GRA6"/>
<feature type="domain" description="Mycothiol-dependent maleylpyruvate isomerase metal-binding" evidence="2">
    <location>
        <begin position="15"/>
        <end position="163"/>
    </location>
</feature>
<evidence type="ECO:0000313" key="4">
    <source>
        <dbReference type="Proteomes" id="UP000660680"/>
    </source>
</evidence>
<evidence type="ECO:0000313" key="3">
    <source>
        <dbReference type="EMBL" id="GGS55757.1"/>
    </source>
</evidence>
<dbReference type="RefSeq" id="WP_189213820.1">
    <property type="nucleotide sequence ID" value="NZ_BMRB01000008.1"/>
</dbReference>
<reference evidence="3" key="2">
    <citation type="submission" date="2020-09" db="EMBL/GenBank/DDBJ databases">
        <authorList>
            <person name="Sun Q."/>
            <person name="Ohkuma M."/>
        </authorList>
    </citation>
    <scope>NUCLEOTIDE SEQUENCE</scope>
    <source>
        <strain evidence="3">JCM 3276</strain>
    </source>
</reference>
<comment type="caution">
    <text evidence="3">The sequence shown here is derived from an EMBL/GenBank/DDBJ whole genome shotgun (WGS) entry which is preliminary data.</text>
</comment>
<feature type="region of interest" description="Disordered" evidence="1">
    <location>
        <begin position="85"/>
        <end position="106"/>
    </location>
</feature>
<dbReference type="Proteomes" id="UP000660680">
    <property type="component" value="Unassembled WGS sequence"/>
</dbReference>
<protein>
    <recommendedName>
        <fullName evidence="2">Mycothiol-dependent maleylpyruvate isomerase metal-binding domain-containing protein</fullName>
    </recommendedName>
</protein>
<proteinExistence type="predicted"/>
<evidence type="ECO:0000259" key="2">
    <source>
        <dbReference type="Pfam" id="PF11716"/>
    </source>
</evidence>
<gene>
    <name evidence="3" type="ORF">GCM10010171_58350</name>
</gene>
<dbReference type="Pfam" id="PF11716">
    <property type="entry name" value="MDMPI_N"/>
    <property type="match status" value="1"/>
</dbReference>
<dbReference type="Gene3D" id="1.20.120.450">
    <property type="entry name" value="dinb family like domain"/>
    <property type="match status" value="1"/>
</dbReference>
<reference evidence="3" key="1">
    <citation type="journal article" date="2014" name="Int. J. Syst. Evol. Microbiol.">
        <title>Complete genome sequence of Corynebacterium casei LMG S-19264T (=DSM 44701T), isolated from a smear-ripened cheese.</title>
        <authorList>
            <consortium name="US DOE Joint Genome Institute (JGI-PGF)"/>
            <person name="Walter F."/>
            <person name="Albersmeier A."/>
            <person name="Kalinowski J."/>
            <person name="Ruckert C."/>
        </authorList>
    </citation>
    <scope>NUCLEOTIDE SEQUENCE</scope>
    <source>
        <strain evidence="3">JCM 3276</strain>
    </source>
</reference>
<dbReference type="EMBL" id="BMRB01000008">
    <property type="protein sequence ID" value="GGS55757.1"/>
    <property type="molecule type" value="Genomic_DNA"/>
</dbReference>
<sequence length="215" mass="22863">MTTDVRALFLSTADTAVRLIAHPAVGRAWDGPSALPEFSVRGLAGHLAGQIFALPTVLALDAATSEPISVLDHYLRAKWREPEVPLDDPSKVKARDSGESHAADGQDALVRRAGDAVRDLADALTREAADRVVPIPWAGTTLTLDGFITTRLLELVVHCDDLAVSVGIDTPELDPDAVAVVLDVLLKLSVDRHGPMSVLRALSRAERAPAHISAL</sequence>